<organism evidence="6 7">
    <name type="scientific">Juglans regia</name>
    <name type="common">English walnut</name>
    <dbReference type="NCBI Taxonomy" id="51240"/>
    <lineage>
        <taxon>Eukaryota</taxon>
        <taxon>Viridiplantae</taxon>
        <taxon>Streptophyta</taxon>
        <taxon>Embryophyta</taxon>
        <taxon>Tracheophyta</taxon>
        <taxon>Spermatophyta</taxon>
        <taxon>Magnoliopsida</taxon>
        <taxon>eudicotyledons</taxon>
        <taxon>Gunneridae</taxon>
        <taxon>Pentapetalae</taxon>
        <taxon>rosids</taxon>
        <taxon>fabids</taxon>
        <taxon>Fagales</taxon>
        <taxon>Juglandaceae</taxon>
        <taxon>Juglans</taxon>
    </lineage>
</organism>
<evidence type="ECO:0000256" key="5">
    <source>
        <dbReference type="SAM" id="Phobius"/>
    </source>
</evidence>
<keyword evidence="2" id="KW-0863">Zinc-finger</keyword>
<sequence>MKNEVNLSQYSDSGNELMEKDNDKIKAGIENSQISSEPKGASGSSSTSSNTQKSETMIIGIRDQEISKFLSTEDEKSKPDQTDTTINIDVGSNCNEMSAELLDAEKDSCRICHLSSEQLSRTTSLIQLGCSCKGELGISHRHCAEAWFRSKGNRLCEICGETAKNIAAIEDTRLILGMNGIRPVMASTRNSSESEITCSRRRHFKEFLVACLILAFILPWVISRRL</sequence>
<accession>A0A2I4HL31</accession>
<dbReference type="OrthoDB" id="1734943at2759"/>
<dbReference type="Proteomes" id="UP000235220">
    <property type="component" value="Chromosome 1"/>
</dbReference>
<dbReference type="GO" id="GO:0008270">
    <property type="term" value="F:zinc ion binding"/>
    <property type="evidence" value="ECO:0007669"/>
    <property type="project" value="UniProtKB-KW"/>
</dbReference>
<dbReference type="GeneID" id="109019108"/>
<name>A0A2I4HL31_JUGRE</name>
<dbReference type="InterPro" id="IPR011016">
    <property type="entry name" value="Znf_RING-CH"/>
</dbReference>
<keyword evidence="5" id="KW-1133">Transmembrane helix</keyword>
<dbReference type="SUPFAM" id="SSF57850">
    <property type="entry name" value="RING/U-box"/>
    <property type="match status" value="1"/>
</dbReference>
<dbReference type="AlphaFoldDB" id="A0A2I4HL31"/>
<dbReference type="KEGG" id="jre:109019108"/>
<dbReference type="RefSeq" id="XP_018856873.1">
    <property type="nucleotide sequence ID" value="XM_019001328.1"/>
</dbReference>
<dbReference type="Pfam" id="PF12906">
    <property type="entry name" value="RINGv"/>
    <property type="match status" value="1"/>
</dbReference>
<dbReference type="PANTHER" id="PTHR46214:SF8">
    <property type="entry name" value="RING_FYVE_PHD ZINC FINGER SUPERFAMILY PROTEIN"/>
    <property type="match status" value="1"/>
</dbReference>
<dbReference type="Gene3D" id="3.30.40.10">
    <property type="entry name" value="Zinc/RING finger domain, C3HC4 (zinc finger)"/>
    <property type="match status" value="1"/>
</dbReference>
<gene>
    <name evidence="7" type="primary">LOC109019108</name>
</gene>
<feature type="compositionally biased region" description="Low complexity" evidence="4">
    <location>
        <begin position="35"/>
        <end position="55"/>
    </location>
</feature>
<keyword evidence="1" id="KW-0479">Metal-binding</keyword>
<dbReference type="PROSITE" id="PS51292">
    <property type="entry name" value="ZF_RING_CH"/>
    <property type="match status" value="1"/>
</dbReference>
<evidence type="ECO:0000256" key="2">
    <source>
        <dbReference type="ARBA" id="ARBA00022771"/>
    </source>
</evidence>
<evidence type="ECO:0000256" key="4">
    <source>
        <dbReference type="SAM" id="MobiDB-lite"/>
    </source>
</evidence>
<reference evidence="7" key="1">
    <citation type="submission" date="2025-08" db="UniProtKB">
        <authorList>
            <consortium name="RefSeq"/>
        </authorList>
    </citation>
    <scope>IDENTIFICATION</scope>
    <source>
        <tissue evidence="7">Leaves</tissue>
    </source>
</reference>
<feature type="region of interest" description="Disordered" evidence="4">
    <location>
        <begin position="1"/>
        <end position="58"/>
    </location>
</feature>
<protein>
    <submittedName>
        <fullName evidence="7">Uncharacterized protein LOC109019108</fullName>
    </submittedName>
</protein>
<keyword evidence="5" id="KW-0472">Membrane</keyword>
<evidence type="ECO:0000313" key="7">
    <source>
        <dbReference type="RefSeq" id="XP_018856873.1"/>
    </source>
</evidence>
<keyword evidence="3" id="KW-0862">Zinc</keyword>
<feature type="compositionally biased region" description="Polar residues" evidence="4">
    <location>
        <begin position="1"/>
        <end position="14"/>
    </location>
</feature>
<evidence type="ECO:0000256" key="3">
    <source>
        <dbReference type="ARBA" id="ARBA00022833"/>
    </source>
</evidence>
<dbReference type="InterPro" id="IPR013083">
    <property type="entry name" value="Znf_RING/FYVE/PHD"/>
</dbReference>
<proteinExistence type="predicted"/>
<evidence type="ECO:0000256" key="1">
    <source>
        <dbReference type="ARBA" id="ARBA00022723"/>
    </source>
</evidence>
<feature type="compositionally biased region" description="Basic and acidic residues" evidence="4">
    <location>
        <begin position="17"/>
        <end position="27"/>
    </location>
</feature>
<keyword evidence="5" id="KW-0812">Transmembrane</keyword>
<dbReference type="Gramene" id="Jr01_23480_p1">
    <property type="protein sequence ID" value="cds.Jr01_23480_p1"/>
    <property type="gene ID" value="Jr01_23480"/>
</dbReference>
<dbReference type="PANTHER" id="PTHR46214">
    <property type="entry name" value="ZINC FINGER, RING-CH-TYPE"/>
    <property type="match status" value="1"/>
</dbReference>
<evidence type="ECO:0000313" key="6">
    <source>
        <dbReference type="Proteomes" id="UP000235220"/>
    </source>
</evidence>
<keyword evidence="6" id="KW-1185">Reference proteome</keyword>
<dbReference type="SMART" id="SM00744">
    <property type="entry name" value="RINGv"/>
    <property type="match status" value="1"/>
</dbReference>
<feature type="transmembrane region" description="Helical" evidence="5">
    <location>
        <begin position="207"/>
        <end position="223"/>
    </location>
</feature>